<evidence type="ECO:0000313" key="2">
    <source>
        <dbReference type="EMBL" id="HEW45313.1"/>
    </source>
</evidence>
<name>A0A7C2ZMY7_9AQUI</name>
<keyword evidence="1" id="KW-0472">Membrane</keyword>
<dbReference type="NCBIfam" id="TIGR01906">
    <property type="entry name" value="integ_TIGR01906"/>
    <property type="match status" value="1"/>
</dbReference>
<keyword evidence="1" id="KW-1133">Transmembrane helix</keyword>
<keyword evidence="1" id="KW-0812">Transmembrane</keyword>
<dbReference type="InterPro" id="IPR010178">
    <property type="entry name" value="Lit"/>
</dbReference>
<organism evidence="2">
    <name type="scientific">Hydrogenobacter sp</name>
    <dbReference type="NCBI Taxonomy" id="2152829"/>
    <lineage>
        <taxon>Bacteria</taxon>
        <taxon>Pseudomonadati</taxon>
        <taxon>Aquificota</taxon>
        <taxon>Aquificia</taxon>
        <taxon>Aquificales</taxon>
        <taxon>Aquificaceae</taxon>
        <taxon>Hydrogenobacter</taxon>
    </lineage>
</organism>
<dbReference type="Pfam" id="PF07314">
    <property type="entry name" value="Lit"/>
    <property type="match status" value="1"/>
</dbReference>
<feature type="transmembrane region" description="Helical" evidence="1">
    <location>
        <begin position="120"/>
        <end position="140"/>
    </location>
</feature>
<dbReference type="AlphaFoldDB" id="A0A7C2ZMY7"/>
<proteinExistence type="predicted"/>
<dbReference type="EMBL" id="DSFP01000022">
    <property type="protein sequence ID" value="HEW45313.1"/>
    <property type="molecule type" value="Genomic_DNA"/>
</dbReference>
<protein>
    <submittedName>
        <fullName evidence="2">TIGR01906 family membrane protein</fullName>
    </submittedName>
</protein>
<accession>A0A7C2ZMY7</accession>
<feature type="transmembrane region" description="Helical" evidence="1">
    <location>
        <begin position="176"/>
        <end position="203"/>
    </location>
</feature>
<evidence type="ECO:0000256" key="1">
    <source>
        <dbReference type="SAM" id="Phobius"/>
    </source>
</evidence>
<feature type="transmembrane region" description="Helical" evidence="1">
    <location>
        <begin position="89"/>
        <end position="108"/>
    </location>
</feature>
<gene>
    <name evidence="2" type="ORF">ENO47_01375</name>
</gene>
<sequence>MKPIKALLIFLFPVLLTLLCVRLSFTEAFVDFLYPRVVLPPDPMPYEQRLNIAKLGLRSVLSDKGMEDFKNSGLFNYREIKHMEDVKRLLGFFFGFLYIGLPVWFLLFLSLRNLKEMGKVLFFGALLLELFALFVFFVSLTNYEWLFVAFHNLFFDPYSWRFRDEDMLLRVYPMDFWYKATIYTTLMVFSINLVFQIIGLFLWKSKP</sequence>
<comment type="caution">
    <text evidence="2">The sequence shown here is derived from an EMBL/GenBank/DDBJ whole genome shotgun (WGS) entry which is preliminary data.</text>
</comment>
<reference evidence="2" key="1">
    <citation type="journal article" date="2020" name="mSystems">
        <title>Genome- and Community-Level Interaction Insights into Carbon Utilization and Element Cycling Functions of Hydrothermarchaeota in Hydrothermal Sediment.</title>
        <authorList>
            <person name="Zhou Z."/>
            <person name="Liu Y."/>
            <person name="Xu W."/>
            <person name="Pan J."/>
            <person name="Luo Z.H."/>
            <person name="Li M."/>
        </authorList>
    </citation>
    <scope>NUCLEOTIDE SEQUENCE [LARGE SCALE GENOMIC DNA]</scope>
    <source>
        <strain evidence="2">SpSt-132</strain>
    </source>
</reference>